<evidence type="ECO:0008006" key="4">
    <source>
        <dbReference type="Google" id="ProtNLM"/>
    </source>
</evidence>
<keyword evidence="1" id="KW-0472">Membrane</keyword>
<comment type="caution">
    <text evidence="2">The sequence shown here is derived from an EMBL/GenBank/DDBJ whole genome shotgun (WGS) entry which is preliminary data.</text>
</comment>
<dbReference type="OrthoDB" id="3182597at2"/>
<dbReference type="RefSeq" id="WP_137248762.1">
    <property type="nucleotide sequence ID" value="NZ_SZQA01000020.1"/>
</dbReference>
<gene>
    <name evidence="2" type="ORF">FDA94_20915</name>
</gene>
<reference evidence="2 3" key="1">
    <citation type="submission" date="2019-04" db="EMBL/GenBank/DDBJ databases">
        <title>Herbidospora sp. NEAU-GS14.nov., a novel actinomycete isolated from soil.</title>
        <authorList>
            <person name="Han L."/>
        </authorList>
    </citation>
    <scope>NUCLEOTIDE SEQUENCE [LARGE SCALE GENOMIC DNA]</scope>
    <source>
        <strain evidence="2 3">NEAU-GS14</strain>
    </source>
</reference>
<evidence type="ECO:0000313" key="2">
    <source>
        <dbReference type="EMBL" id="TKK86568.1"/>
    </source>
</evidence>
<accession>A0A4U3MBI4</accession>
<dbReference type="AlphaFoldDB" id="A0A4U3MBI4"/>
<dbReference type="Proteomes" id="UP000308705">
    <property type="component" value="Unassembled WGS sequence"/>
</dbReference>
<dbReference type="EMBL" id="SZQA01000020">
    <property type="protein sequence ID" value="TKK86568.1"/>
    <property type="molecule type" value="Genomic_DNA"/>
</dbReference>
<keyword evidence="1" id="KW-1133">Transmembrane helix</keyword>
<proteinExistence type="predicted"/>
<evidence type="ECO:0000256" key="1">
    <source>
        <dbReference type="SAM" id="Phobius"/>
    </source>
</evidence>
<keyword evidence="1" id="KW-0812">Transmembrane</keyword>
<organism evidence="2 3">
    <name type="scientific">Herbidospora galbida</name>
    <dbReference type="NCBI Taxonomy" id="2575442"/>
    <lineage>
        <taxon>Bacteria</taxon>
        <taxon>Bacillati</taxon>
        <taxon>Actinomycetota</taxon>
        <taxon>Actinomycetes</taxon>
        <taxon>Streptosporangiales</taxon>
        <taxon>Streptosporangiaceae</taxon>
        <taxon>Herbidospora</taxon>
    </lineage>
</organism>
<name>A0A4U3MBI4_9ACTN</name>
<feature type="transmembrane region" description="Helical" evidence="1">
    <location>
        <begin position="281"/>
        <end position="300"/>
    </location>
</feature>
<sequence length="302" mass="33211">MTGPVVRRPVETLRGRLPVTVTDEHRVVCPRCGTTSTPALLSSRCPACETPIVRELGGEVRPGAVVPFAVDRRHASTALDRWAAALWFAPESLGRVSDAASMRATFLPAWVFDLETVTRYAGRRGDHYYRIETDDDGRSRQVRRTRWTYARGKVGRRFTDVVVPGVRQLKTGRLPAATVPFRAEYLSGVETPRYTVPPDLALDQAKTSVKPRVRAACLADIGGDDRRLHSVVTTYPSIDGDLVLLPYWTGTYLLGGKTWRFTVDGATGEVCGRRPYSAAKLTAPLVVLALVVLVAVLVLLSR</sequence>
<keyword evidence="3" id="KW-1185">Reference proteome</keyword>
<protein>
    <recommendedName>
        <fullName evidence="4">Zinc ribbon domain-containing protein</fullName>
    </recommendedName>
</protein>
<evidence type="ECO:0000313" key="3">
    <source>
        <dbReference type="Proteomes" id="UP000308705"/>
    </source>
</evidence>